<accession>A0A7G1IDY0</accession>
<sequence>MTRGLAGGNQVALEFGLSVHPHAATNQVDEVKTLAFVFALQINSAMLDSVFGQPPAQPHRLEELDGAVVQDAGADAP</sequence>
<protein>
    <submittedName>
        <fullName evidence="1">Uncharacterized protein</fullName>
    </submittedName>
</protein>
<dbReference type="EMBL" id="AP023343">
    <property type="protein sequence ID" value="BCI88092.1"/>
    <property type="molecule type" value="Genomic_DNA"/>
</dbReference>
<evidence type="ECO:0000313" key="2">
    <source>
        <dbReference type="Proteomes" id="UP000516380"/>
    </source>
</evidence>
<proteinExistence type="predicted"/>
<organism evidence="1 2">
    <name type="scientific">Mycobacterium kansasii</name>
    <dbReference type="NCBI Taxonomy" id="1768"/>
    <lineage>
        <taxon>Bacteria</taxon>
        <taxon>Bacillati</taxon>
        <taxon>Actinomycetota</taxon>
        <taxon>Actinomycetes</taxon>
        <taxon>Mycobacteriales</taxon>
        <taxon>Mycobacteriaceae</taxon>
        <taxon>Mycobacterium</taxon>
    </lineage>
</organism>
<reference evidence="1 2" key="1">
    <citation type="submission" date="2020-07" db="EMBL/GenBank/DDBJ databases">
        <title>Mycobacterium kansasii (former subtype) with zoonotic potential isolated from diseased indoor pet cat, Japan.</title>
        <authorList>
            <person name="Fukano H."/>
            <person name="Terazono T."/>
            <person name="Hoshino Y."/>
        </authorList>
    </citation>
    <scope>NUCLEOTIDE SEQUENCE [LARGE SCALE GENOMIC DNA]</scope>
    <source>
        <strain evidence="1 2">Kuro-I</strain>
    </source>
</reference>
<gene>
    <name evidence="1" type="ORF">NIIDMKKI_32980</name>
</gene>
<name>A0A7G1IDY0_MYCKA</name>
<dbReference type="AlphaFoldDB" id="A0A7G1IDY0"/>
<keyword evidence="2" id="KW-1185">Reference proteome</keyword>
<dbReference type="Proteomes" id="UP000516380">
    <property type="component" value="Chromosome"/>
</dbReference>
<evidence type="ECO:0000313" key="1">
    <source>
        <dbReference type="EMBL" id="BCI88092.1"/>
    </source>
</evidence>